<evidence type="ECO:0000313" key="2">
    <source>
        <dbReference type="Proteomes" id="UP000828390"/>
    </source>
</evidence>
<keyword evidence="2" id="KW-1185">Reference proteome</keyword>
<reference evidence="1" key="1">
    <citation type="journal article" date="2019" name="bioRxiv">
        <title>The Genome of the Zebra Mussel, Dreissena polymorpha: A Resource for Invasive Species Research.</title>
        <authorList>
            <person name="McCartney M.A."/>
            <person name="Auch B."/>
            <person name="Kono T."/>
            <person name="Mallez S."/>
            <person name="Zhang Y."/>
            <person name="Obille A."/>
            <person name="Becker A."/>
            <person name="Abrahante J.E."/>
            <person name="Garbe J."/>
            <person name="Badalamenti J.P."/>
            <person name="Herman A."/>
            <person name="Mangelson H."/>
            <person name="Liachko I."/>
            <person name="Sullivan S."/>
            <person name="Sone E.D."/>
            <person name="Koren S."/>
            <person name="Silverstein K.A.T."/>
            <person name="Beckman K.B."/>
            <person name="Gohl D.M."/>
        </authorList>
    </citation>
    <scope>NUCLEOTIDE SEQUENCE</scope>
    <source>
        <strain evidence="1">Duluth1</strain>
        <tissue evidence="1">Whole animal</tissue>
    </source>
</reference>
<dbReference type="AlphaFoldDB" id="A0A9D4G2Z4"/>
<dbReference type="Proteomes" id="UP000828390">
    <property type="component" value="Unassembled WGS sequence"/>
</dbReference>
<dbReference type="EMBL" id="JAIWYP010000006">
    <property type="protein sequence ID" value="KAH3809326.1"/>
    <property type="molecule type" value="Genomic_DNA"/>
</dbReference>
<accession>A0A9D4G2Z4</accession>
<sequence>MRSDIGRSKLNAGIYTYNSGSIFEHGCLRQPNQSSDKHPSFLAQMSLLKYRIKPSQCETISKLLLSVVIRDETAVMSINIKIILGIVIHIHLTSIWEVLNRLENIVEVCCTKVLGLCYVDKLPNIMTNRSTERS</sequence>
<name>A0A9D4G2Z4_DREPO</name>
<reference evidence="1" key="2">
    <citation type="submission" date="2020-11" db="EMBL/GenBank/DDBJ databases">
        <authorList>
            <person name="McCartney M.A."/>
            <person name="Auch B."/>
            <person name="Kono T."/>
            <person name="Mallez S."/>
            <person name="Becker A."/>
            <person name="Gohl D.M."/>
            <person name="Silverstein K.A.T."/>
            <person name="Koren S."/>
            <person name="Bechman K.B."/>
            <person name="Herman A."/>
            <person name="Abrahante J.E."/>
            <person name="Garbe J."/>
        </authorList>
    </citation>
    <scope>NUCLEOTIDE SEQUENCE</scope>
    <source>
        <strain evidence="1">Duluth1</strain>
        <tissue evidence="1">Whole animal</tissue>
    </source>
</reference>
<protein>
    <submittedName>
        <fullName evidence="1">Uncharacterized protein</fullName>
    </submittedName>
</protein>
<comment type="caution">
    <text evidence="1">The sequence shown here is derived from an EMBL/GenBank/DDBJ whole genome shotgun (WGS) entry which is preliminary data.</text>
</comment>
<proteinExistence type="predicted"/>
<gene>
    <name evidence="1" type="ORF">DPMN_137689</name>
</gene>
<organism evidence="1 2">
    <name type="scientific">Dreissena polymorpha</name>
    <name type="common">Zebra mussel</name>
    <name type="synonym">Mytilus polymorpha</name>
    <dbReference type="NCBI Taxonomy" id="45954"/>
    <lineage>
        <taxon>Eukaryota</taxon>
        <taxon>Metazoa</taxon>
        <taxon>Spiralia</taxon>
        <taxon>Lophotrochozoa</taxon>
        <taxon>Mollusca</taxon>
        <taxon>Bivalvia</taxon>
        <taxon>Autobranchia</taxon>
        <taxon>Heteroconchia</taxon>
        <taxon>Euheterodonta</taxon>
        <taxon>Imparidentia</taxon>
        <taxon>Neoheterodontei</taxon>
        <taxon>Myida</taxon>
        <taxon>Dreissenoidea</taxon>
        <taxon>Dreissenidae</taxon>
        <taxon>Dreissena</taxon>
    </lineage>
</organism>
<evidence type="ECO:0000313" key="1">
    <source>
        <dbReference type="EMBL" id="KAH3809326.1"/>
    </source>
</evidence>